<organism evidence="1 2">
    <name type="scientific">Stylonychia lemnae</name>
    <name type="common">Ciliate</name>
    <dbReference type="NCBI Taxonomy" id="5949"/>
    <lineage>
        <taxon>Eukaryota</taxon>
        <taxon>Sar</taxon>
        <taxon>Alveolata</taxon>
        <taxon>Ciliophora</taxon>
        <taxon>Intramacronucleata</taxon>
        <taxon>Spirotrichea</taxon>
        <taxon>Stichotrichia</taxon>
        <taxon>Sporadotrichida</taxon>
        <taxon>Oxytrichidae</taxon>
        <taxon>Stylonychinae</taxon>
        <taxon>Stylonychia</taxon>
    </lineage>
</organism>
<sequence>MGCASSTSGRIMTNKKGNQQLKGFTIKVEDPRQDFEQEFSYQTENDELPIMQIMNGIAFDETEKGNKFDANFIAIMNEKKGDFDYYVQRLMGLAIENEDAPVDGKIWVPYINNKREDWSFLCENNRIIAKEDEIVWRYENYFEKDMLNAEQLGYQPHVDDIGSGHIPSTKAVNSRMEER</sequence>
<dbReference type="InParanoid" id="A0A078AXI7"/>
<proteinExistence type="predicted"/>
<dbReference type="OMA" id="KKSDWDM"/>
<reference evidence="1 2" key="1">
    <citation type="submission" date="2014-06" db="EMBL/GenBank/DDBJ databases">
        <authorList>
            <person name="Swart Estienne"/>
        </authorList>
    </citation>
    <scope>NUCLEOTIDE SEQUENCE [LARGE SCALE GENOMIC DNA]</scope>
    <source>
        <strain evidence="1 2">130c</strain>
    </source>
</reference>
<gene>
    <name evidence="1" type="primary">Contig7136.g7632</name>
    <name evidence="1" type="ORF">STYLEM_15885</name>
</gene>
<accession>A0A078AXI7</accession>
<keyword evidence="2" id="KW-1185">Reference proteome</keyword>
<name>A0A078AXI7_STYLE</name>
<dbReference type="Proteomes" id="UP000039865">
    <property type="component" value="Unassembled WGS sequence"/>
</dbReference>
<dbReference type="AlphaFoldDB" id="A0A078AXI7"/>
<protein>
    <submittedName>
        <fullName evidence="1">Uncharacterized protein</fullName>
    </submittedName>
</protein>
<evidence type="ECO:0000313" key="1">
    <source>
        <dbReference type="EMBL" id="CDW86786.1"/>
    </source>
</evidence>
<evidence type="ECO:0000313" key="2">
    <source>
        <dbReference type="Proteomes" id="UP000039865"/>
    </source>
</evidence>
<dbReference type="EMBL" id="CCKQ01014976">
    <property type="protein sequence ID" value="CDW86786.1"/>
    <property type="molecule type" value="Genomic_DNA"/>
</dbReference>
<dbReference type="OrthoDB" id="282355at2759"/>